<gene>
    <name evidence="2" type="ORF">PR048_033178</name>
</gene>
<dbReference type="Proteomes" id="UP001159363">
    <property type="component" value="Chromosome 16"/>
</dbReference>
<feature type="compositionally biased region" description="Polar residues" evidence="1">
    <location>
        <begin position="174"/>
        <end position="183"/>
    </location>
</feature>
<feature type="compositionally biased region" description="Basic and acidic residues" evidence="1">
    <location>
        <begin position="197"/>
        <end position="209"/>
    </location>
</feature>
<sequence length="671" mass="76035">MILEHLKRARVDDVGRGPFALNVASLMLLRLTGTAADEFCNYIPYCLAYGQLLREWFHYPVLYPMGYCGPTIGYSILSATAAPLSGYPPTELLRPHYRLAHGVEGNQLIGRLQIVLSVRGCAATSLREDVGPANLMKFLLNTNNILGNSALGAEREPIGRHFENEHVGCERSHGASQGCSRLQEQPAGVPTRRSGRRVPDESMVEKGDTRRQEKFLLRVAYEKASHSKKTPQRRKDKYIWAILTRLPHMQIGFDSRWEPLPGFHMWESCGSAGFLGDLPLPPPLHSSAAPYSPRSVLIGSQDLDVKGFACREFGRQPGGNLKISPNLLTQSHALSRWLGTRTQQREELSRKRRTLAIARRPDIPISSVFSLQWPDDKRPRPWATLLYIGCVSPVYWPVEGLSVVYEFITNLSSHGRGVLGKYVKQRTISRWTRKQLLEHMLISKYCTIFKLKKCGDQILEIHEAGQLRYEIYHKRNFKTPSHHVAESRLLERLGGGGSYRRTSPPSLVSANERPAIQLEATPTASTRLSGVNRCQTDLLISVVSRFHVSSVVAYTIDLMWSQPAVCWCEVRNWIYTTPLRPCGTERRYRATPSTYSCIPAPAHCDCYLQVNYGHQDNFFLGELSPFVLVHLQSKHLRKVKWYSVTQNAAMAVYDAPRDYKYRQAICAYREQ</sequence>
<keyword evidence="3" id="KW-1185">Reference proteome</keyword>
<evidence type="ECO:0000256" key="1">
    <source>
        <dbReference type="SAM" id="MobiDB-lite"/>
    </source>
</evidence>
<accession>A0ABQ9FZJ0</accession>
<organism evidence="2 3">
    <name type="scientific">Dryococelus australis</name>
    <dbReference type="NCBI Taxonomy" id="614101"/>
    <lineage>
        <taxon>Eukaryota</taxon>
        <taxon>Metazoa</taxon>
        <taxon>Ecdysozoa</taxon>
        <taxon>Arthropoda</taxon>
        <taxon>Hexapoda</taxon>
        <taxon>Insecta</taxon>
        <taxon>Pterygota</taxon>
        <taxon>Neoptera</taxon>
        <taxon>Polyneoptera</taxon>
        <taxon>Phasmatodea</taxon>
        <taxon>Verophasmatodea</taxon>
        <taxon>Anareolatae</taxon>
        <taxon>Phasmatidae</taxon>
        <taxon>Eurycanthinae</taxon>
        <taxon>Dryococelus</taxon>
    </lineage>
</organism>
<comment type="caution">
    <text evidence="2">The sequence shown here is derived from an EMBL/GenBank/DDBJ whole genome shotgun (WGS) entry which is preliminary data.</text>
</comment>
<protein>
    <submittedName>
        <fullName evidence="2">Uncharacterized protein</fullName>
    </submittedName>
</protein>
<proteinExistence type="predicted"/>
<reference evidence="2 3" key="1">
    <citation type="submission" date="2023-02" db="EMBL/GenBank/DDBJ databases">
        <title>LHISI_Scaffold_Assembly.</title>
        <authorList>
            <person name="Stuart O.P."/>
            <person name="Cleave R."/>
            <person name="Magrath M.J.L."/>
            <person name="Mikheyev A.S."/>
        </authorList>
    </citation>
    <scope>NUCLEOTIDE SEQUENCE [LARGE SCALE GENOMIC DNA]</scope>
    <source>
        <strain evidence="2">Daus_M_001</strain>
        <tissue evidence="2">Leg muscle</tissue>
    </source>
</reference>
<evidence type="ECO:0000313" key="2">
    <source>
        <dbReference type="EMBL" id="KAJ8865658.1"/>
    </source>
</evidence>
<evidence type="ECO:0000313" key="3">
    <source>
        <dbReference type="Proteomes" id="UP001159363"/>
    </source>
</evidence>
<feature type="region of interest" description="Disordered" evidence="1">
    <location>
        <begin position="173"/>
        <end position="209"/>
    </location>
</feature>
<dbReference type="EMBL" id="JARBHB010000017">
    <property type="protein sequence ID" value="KAJ8865658.1"/>
    <property type="molecule type" value="Genomic_DNA"/>
</dbReference>
<name>A0ABQ9FZJ0_9NEOP</name>